<keyword evidence="4 6" id="KW-0732">Signal</keyword>
<evidence type="ECO:0000313" key="8">
    <source>
        <dbReference type="Proteomes" id="UP001634394"/>
    </source>
</evidence>
<dbReference type="InterPro" id="IPR004911">
    <property type="entry name" value="Interferon-induced_GILT"/>
</dbReference>
<keyword evidence="3" id="KW-0964">Secreted</keyword>
<proteinExistence type="inferred from homology"/>
<comment type="similarity">
    <text evidence="2">Belongs to the GILT family.</text>
</comment>
<evidence type="ECO:0000256" key="4">
    <source>
        <dbReference type="ARBA" id="ARBA00022729"/>
    </source>
</evidence>
<comment type="subcellular location">
    <subcellularLocation>
        <location evidence="1">Secreted</location>
    </subcellularLocation>
</comment>
<evidence type="ECO:0000256" key="1">
    <source>
        <dbReference type="ARBA" id="ARBA00004613"/>
    </source>
</evidence>
<evidence type="ECO:0000256" key="6">
    <source>
        <dbReference type="SAM" id="SignalP"/>
    </source>
</evidence>
<keyword evidence="5" id="KW-0325">Glycoprotein</keyword>
<feature type="chain" id="PRO_5044873641" description="Gamma-interferon-inducible lysosomal thiol reductase" evidence="6">
    <location>
        <begin position="20"/>
        <end position="191"/>
    </location>
</feature>
<reference evidence="7 8" key="1">
    <citation type="submission" date="2024-11" db="EMBL/GenBank/DDBJ databases">
        <title>Chromosome-level genome assembly of the freshwater bivalve Anodonta woodiana.</title>
        <authorList>
            <person name="Chen X."/>
        </authorList>
    </citation>
    <scope>NUCLEOTIDE SEQUENCE [LARGE SCALE GENOMIC DNA]</scope>
    <source>
        <strain evidence="7">MN2024</strain>
        <tissue evidence="7">Gills</tissue>
    </source>
</reference>
<feature type="signal peptide" evidence="6">
    <location>
        <begin position="1"/>
        <end position="19"/>
    </location>
</feature>
<dbReference type="AlphaFoldDB" id="A0ABD3Y2L9"/>
<evidence type="ECO:0008006" key="9">
    <source>
        <dbReference type="Google" id="ProtNLM"/>
    </source>
</evidence>
<accession>A0ABD3Y2L9</accession>
<dbReference type="Proteomes" id="UP001634394">
    <property type="component" value="Unassembled WGS sequence"/>
</dbReference>
<evidence type="ECO:0000313" key="7">
    <source>
        <dbReference type="EMBL" id="KAL3892301.1"/>
    </source>
</evidence>
<comment type="caution">
    <text evidence="7">The sequence shown here is derived from an EMBL/GenBank/DDBJ whole genome shotgun (WGS) entry which is preliminary data.</text>
</comment>
<gene>
    <name evidence="7" type="ORF">ACJMK2_004518</name>
</gene>
<keyword evidence="8" id="KW-1185">Reference proteome</keyword>
<evidence type="ECO:0000256" key="5">
    <source>
        <dbReference type="ARBA" id="ARBA00023180"/>
    </source>
</evidence>
<name>A0ABD3Y2L9_SINWO</name>
<dbReference type="PANTHER" id="PTHR13234:SF8">
    <property type="entry name" value="GAMMA-INTERFERON-INDUCIBLE LYSOSOMAL THIOL REDUCTASE"/>
    <property type="match status" value="1"/>
</dbReference>
<evidence type="ECO:0000256" key="2">
    <source>
        <dbReference type="ARBA" id="ARBA00005679"/>
    </source>
</evidence>
<dbReference type="EMBL" id="JBJQND010000001">
    <property type="protein sequence ID" value="KAL3892301.1"/>
    <property type="molecule type" value="Genomic_DNA"/>
</dbReference>
<protein>
    <recommendedName>
        <fullName evidence="9">Gamma-interferon-inducible lysosomal thiol reductase</fullName>
    </recommendedName>
</protein>
<dbReference type="GO" id="GO:0005576">
    <property type="term" value="C:extracellular region"/>
    <property type="evidence" value="ECO:0007669"/>
    <property type="project" value="UniProtKB-SubCell"/>
</dbReference>
<evidence type="ECO:0000256" key="3">
    <source>
        <dbReference type="ARBA" id="ARBA00022525"/>
    </source>
</evidence>
<dbReference type="PANTHER" id="PTHR13234">
    <property type="entry name" value="GAMMA-INTERFERON INDUCIBLE LYSOSOMAL THIOL REDUCTASE GILT"/>
    <property type="match status" value="1"/>
</dbReference>
<sequence>MKVWVLCIFFVAGTSICLGICRFPPSLWCSSTEIAEECQEKKDGSSWEFKCQHGEEECIGNIIETCTIYLTRNISVYFPFIHCIETTKGHIENATQKCASKFKGIDLDKIMGCSKSSLGNELEHQMALLTEALQPPHTYVPWVTLNGVHTDDIQDMAENDLVNLICQTYQGPKPAGCQKEENNLMHSCLRI</sequence>
<dbReference type="Pfam" id="PF03227">
    <property type="entry name" value="GILT"/>
    <property type="match status" value="1"/>
</dbReference>
<organism evidence="7 8">
    <name type="scientific">Sinanodonta woodiana</name>
    <name type="common">Chinese pond mussel</name>
    <name type="synonym">Anodonta woodiana</name>
    <dbReference type="NCBI Taxonomy" id="1069815"/>
    <lineage>
        <taxon>Eukaryota</taxon>
        <taxon>Metazoa</taxon>
        <taxon>Spiralia</taxon>
        <taxon>Lophotrochozoa</taxon>
        <taxon>Mollusca</taxon>
        <taxon>Bivalvia</taxon>
        <taxon>Autobranchia</taxon>
        <taxon>Heteroconchia</taxon>
        <taxon>Palaeoheterodonta</taxon>
        <taxon>Unionida</taxon>
        <taxon>Unionoidea</taxon>
        <taxon>Unionidae</taxon>
        <taxon>Unioninae</taxon>
        <taxon>Sinanodonta</taxon>
    </lineage>
</organism>